<evidence type="ECO:0000256" key="10">
    <source>
        <dbReference type="SAM" id="SignalP"/>
    </source>
</evidence>
<keyword evidence="5" id="KW-0964">Secreted</keyword>
<proteinExistence type="inferred from homology"/>
<comment type="function">
    <text evidence="1">Could coordinate an aspect of bone turnover.</text>
</comment>
<evidence type="ECO:0000256" key="9">
    <source>
        <dbReference type="ARBA" id="ARBA00029627"/>
    </source>
</evidence>
<dbReference type="InterPro" id="IPR046350">
    <property type="entry name" value="Cystatin_sf"/>
</dbReference>
<keyword evidence="7 10" id="KW-0732">Signal</keyword>
<dbReference type="InterPro" id="IPR010892">
    <property type="entry name" value="Spp-24"/>
</dbReference>
<dbReference type="OrthoDB" id="9944258at2759"/>
<dbReference type="GO" id="GO:0005576">
    <property type="term" value="C:extracellular region"/>
    <property type="evidence" value="ECO:0007669"/>
    <property type="project" value="UniProtKB-SubCell"/>
</dbReference>
<evidence type="ECO:0000256" key="4">
    <source>
        <dbReference type="ARBA" id="ARBA00020365"/>
    </source>
</evidence>
<evidence type="ECO:0000256" key="6">
    <source>
        <dbReference type="ARBA" id="ARBA00022553"/>
    </source>
</evidence>
<comment type="subcellular location">
    <subcellularLocation>
        <location evidence="2">Secreted</location>
    </subcellularLocation>
</comment>
<reference evidence="11 12" key="1">
    <citation type="journal article" date="2018" name="Nat. Ecol. Evol.">
        <title>Shark genomes provide insights into elasmobranch evolution and the origin of vertebrates.</title>
        <authorList>
            <person name="Hara Y"/>
            <person name="Yamaguchi K"/>
            <person name="Onimaru K"/>
            <person name="Kadota M"/>
            <person name="Koyanagi M"/>
            <person name="Keeley SD"/>
            <person name="Tatsumi K"/>
            <person name="Tanaka K"/>
            <person name="Motone F"/>
            <person name="Kageyama Y"/>
            <person name="Nozu R"/>
            <person name="Adachi N"/>
            <person name="Nishimura O"/>
            <person name="Nakagawa R"/>
            <person name="Tanegashima C"/>
            <person name="Kiyatake I"/>
            <person name="Matsumoto R"/>
            <person name="Murakumo K"/>
            <person name="Nishida K"/>
            <person name="Terakita A"/>
            <person name="Kuratani S"/>
            <person name="Sato K"/>
            <person name="Hyodo S Kuraku.S."/>
        </authorList>
    </citation>
    <scope>NUCLEOTIDE SEQUENCE [LARGE SCALE GENOMIC DNA]</scope>
</reference>
<feature type="chain" id="PRO_5019471441" description="Secreted phosphoprotein 24" evidence="10">
    <location>
        <begin position="17"/>
        <end position="106"/>
    </location>
</feature>
<dbReference type="Proteomes" id="UP000288216">
    <property type="component" value="Unassembled WGS sequence"/>
</dbReference>
<organism evidence="11 12">
    <name type="scientific">Scyliorhinus torazame</name>
    <name type="common">Cloudy catshark</name>
    <name type="synonym">Catulus torazame</name>
    <dbReference type="NCBI Taxonomy" id="75743"/>
    <lineage>
        <taxon>Eukaryota</taxon>
        <taxon>Metazoa</taxon>
        <taxon>Chordata</taxon>
        <taxon>Craniata</taxon>
        <taxon>Vertebrata</taxon>
        <taxon>Chondrichthyes</taxon>
        <taxon>Elasmobranchii</taxon>
        <taxon>Galeomorphii</taxon>
        <taxon>Galeoidea</taxon>
        <taxon>Carcharhiniformes</taxon>
        <taxon>Scyliorhinidae</taxon>
        <taxon>Scyliorhinus</taxon>
    </lineage>
</organism>
<evidence type="ECO:0000256" key="8">
    <source>
        <dbReference type="ARBA" id="ARBA00023157"/>
    </source>
</evidence>
<keyword evidence="12" id="KW-1185">Reference proteome</keyword>
<dbReference type="PANTHER" id="PTHR15444">
    <property type="entry name" value="SECRETED PHOSPHOPROTEIN 24"/>
    <property type="match status" value="1"/>
</dbReference>
<gene>
    <name evidence="11" type="ORF">scyTo_0015785</name>
</gene>
<evidence type="ECO:0000256" key="2">
    <source>
        <dbReference type="ARBA" id="ARBA00004613"/>
    </source>
</evidence>
<dbReference type="SUPFAM" id="SSF54403">
    <property type="entry name" value="Cystatin/monellin"/>
    <property type="match status" value="1"/>
</dbReference>
<comment type="caution">
    <text evidence="11">The sequence shown here is derived from an EMBL/GenBank/DDBJ whole genome shotgun (WGS) entry which is preliminary data.</text>
</comment>
<dbReference type="AlphaFoldDB" id="A0A401PYI5"/>
<name>A0A401PYI5_SCYTO</name>
<comment type="similarity">
    <text evidence="3">Belongs to the SPP2 family.</text>
</comment>
<evidence type="ECO:0000256" key="5">
    <source>
        <dbReference type="ARBA" id="ARBA00022525"/>
    </source>
</evidence>
<keyword evidence="6" id="KW-0597">Phosphoprotein</keyword>
<accession>A0A401PYI5</accession>
<keyword evidence="8" id="KW-1015">Disulfide bond</keyword>
<evidence type="ECO:0000256" key="3">
    <source>
        <dbReference type="ARBA" id="ARBA00008576"/>
    </source>
</evidence>
<evidence type="ECO:0000313" key="11">
    <source>
        <dbReference type="EMBL" id="GCB78204.1"/>
    </source>
</evidence>
<dbReference type="Gene3D" id="3.10.450.10">
    <property type="match status" value="1"/>
</dbReference>
<evidence type="ECO:0000313" key="12">
    <source>
        <dbReference type="Proteomes" id="UP000288216"/>
    </source>
</evidence>
<dbReference type="EMBL" id="BFAA01009124">
    <property type="protein sequence ID" value="GCB78204.1"/>
    <property type="molecule type" value="Genomic_DNA"/>
</dbReference>
<dbReference type="GO" id="GO:0046849">
    <property type="term" value="P:bone remodeling"/>
    <property type="evidence" value="ECO:0007669"/>
    <property type="project" value="InterPro"/>
</dbReference>
<feature type="signal peptide" evidence="10">
    <location>
        <begin position="1"/>
        <end position="16"/>
    </location>
</feature>
<evidence type="ECO:0000256" key="7">
    <source>
        <dbReference type="ARBA" id="ARBA00022729"/>
    </source>
</evidence>
<protein>
    <recommendedName>
        <fullName evidence="4">Secreted phosphoprotein 24</fullName>
    </recommendedName>
    <alternativeName>
        <fullName evidence="9">Secreted phosphoprotein 2</fullName>
    </alternativeName>
</protein>
<evidence type="ECO:0000256" key="1">
    <source>
        <dbReference type="ARBA" id="ARBA00002371"/>
    </source>
</evidence>
<sequence>MKVILFIFAAAQILHSSGIPCSSSPEATTALKGTIAKVNAEFATSNLFAVVKCELIETIPFGERIVFINLTIDIQETVCNISSGLDPANCSLIPIQNAVSMTKSAI</sequence>
<dbReference type="PANTHER" id="PTHR15444:SF4">
    <property type="entry name" value="SECRETED PHOSPHOPROTEIN 24"/>
    <property type="match status" value="1"/>
</dbReference>